<dbReference type="InterPro" id="IPR036790">
    <property type="entry name" value="Frizzled_dom_sf"/>
</dbReference>
<dbReference type="FunFam" id="1.10.2000.10:FF:000004">
    <property type="entry name" value="Frizzled class receptor 8a"/>
    <property type="match status" value="1"/>
</dbReference>
<feature type="transmembrane region" description="Helical" evidence="19">
    <location>
        <begin position="982"/>
        <end position="1009"/>
    </location>
</feature>
<evidence type="ECO:0000259" key="20">
    <source>
        <dbReference type="PROSITE" id="PS50003"/>
    </source>
</evidence>
<dbReference type="SMART" id="SM01175">
    <property type="entry name" value="DUF4206"/>
    <property type="match status" value="1"/>
</dbReference>
<keyword evidence="12 19" id="KW-0472">Membrane</keyword>
<dbReference type="EMBL" id="SCEB01000261">
    <property type="protein sequence ID" value="RXM99979.1"/>
    <property type="molecule type" value="Genomic_DNA"/>
</dbReference>
<dbReference type="GO" id="GO:0004930">
    <property type="term" value="F:G protein-coupled receptor activity"/>
    <property type="evidence" value="ECO:0007669"/>
    <property type="project" value="UniProtKB-KW"/>
</dbReference>
<feature type="disulfide bond" evidence="17">
    <location>
        <begin position="716"/>
        <end position="762"/>
    </location>
</feature>
<feature type="transmembrane region" description="Helical" evidence="19">
    <location>
        <begin position="942"/>
        <end position="962"/>
    </location>
</feature>
<evidence type="ECO:0000313" key="24">
    <source>
        <dbReference type="Proteomes" id="UP000289886"/>
    </source>
</evidence>
<feature type="disulfide bond" evidence="17">
    <location>
        <begin position="784"/>
        <end position="808"/>
    </location>
</feature>
<comment type="caution">
    <text evidence="23">The sequence shown here is derived from an EMBL/GenBank/DDBJ whole genome shotgun (WGS) entry which is preliminary data.</text>
</comment>
<evidence type="ECO:0000256" key="5">
    <source>
        <dbReference type="ARBA" id="ARBA00022475"/>
    </source>
</evidence>
<feature type="transmembrane region" description="Helical" evidence="19">
    <location>
        <begin position="1121"/>
        <end position="1142"/>
    </location>
</feature>
<dbReference type="SMART" id="SM01330">
    <property type="entry name" value="Frizzled"/>
    <property type="match status" value="1"/>
</dbReference>
<feature type="domain" description="PH" evidence="20">
    <location>
        <begin position="310"/>
        <end position="407"/>
    </location>
</feature>
<evidence type="ECO:0000256" key="14">
    <source>
        <dbReference type="ARBA" id="ARBA00023170"/>
    </source>
</evidence>
<evidence type="ECO:0000313" key="23">
    <source>
        <dbReference type="EMBL" id="RXM99979.1"/>
    </source>
</evidence>
<keyword evidence="7 19" id="KW-0812">Transmembrane</keyword>
<evidence type="ECO:0000259" key="22">
    <source>
        <dbReference type="PROSITE" id="PS50261"/>
    </source>
</evidence>
<evidence type="ECO:0000259" key="21">
    <source>
        <dbReference type="PROSITE" id="PS50038"/>
    </source>
</evidence>
<name>A0A662YTT6_ACIRT</name>
<keyword evidence="10" id="KW-0333">Golgi apparatus</keyword>
<dbReference type="PANTHER" id="PTHR11309:SF136">
    <property type="entry name" value="FRIZZLED-5"/>
    <property type="match status" value="1"/>
</dbReference>
<evidence type="ECO:0000256" key="1">
    <source>
        <dbReference type="ARBA" id="ARBA00004651"/>
    </source>
</evidence>
<keyword evidence="15" id="KW-0807">Transducer</keyword>
<dbReference type="GO" id="GO:0000139">
    <property type="term" value="C:Golgi membrane"/>
    <property type="evidence" value="ECO:0007669"/>
    <property type="project" value="UniProtKB-SubCell"/>
</dbReference>
<feature type="transmembrane region" description="Helical" evidence="19">
    <location>
        <begin position="1168"/>
        <end position="1190"/>
    </location>
</feature>
<dbReference type="GO" id="GO:0042813">
    <property type="term" value="F:Wnt receptor activity"/>
    <property type="evidence" value="ECO:0007669"/>
    <property type="project" value="TreeGrafter"/>
</dbReference>
<dbReference type="GO" id="GO:0017147">
    <property type="term" value="F:Wnt-protein binding"/>
    <property type="evidence" value="ECO:0007669"/>
    <property type="project" value="TreeGrafter"/>
</dbReference>
<evidence type="ECO:0000256" key="4">
    <source>
        <dbReference type="ARBA" id="ARBA00022473"/>
    </source>
</evidence>
<feature type="region of interest" description="Disordered" evidence="18">
    <location>
        <begin position="120"/>
        <end position="156"/>
    </location>
</feature>
<dbReference type="FunFam" id="1.20.1070.10:FF:000053">
    <property type="entry name" value="Frizzled class receptor 8a"/>
    <property type="match status" value="1"/>
</dbReference>
<dbReference type="GO" id="GO:0035567">
    <property type="term" value="P:non-canonical Wnt signaling pathway"/>
    <property type="evidence" value="ECO:0007669"/>
    <property type="project" value="TreeGrafter"/>
</dbReference>
<evidence type="ECO:0000256" key="15">
    <source>
        <dbReference type="ARBA" id="ARBA00023224"/>
    </source>
</evidence>
<dbReference type="SUPFAM" id="SSF63501">
    <property type="entry name" value="Frizzled cysteine-rich domain"/>
    <property type="match status" value="1"/>
</dbReference>
<dbReference type="Pfam" id="PF01534">
    <property type="entry name" value="Frizzled"/>
    <property type="match status" value="1"/>
</dbReference>
<dbReference type="InterPro" id="IPR000539">
    <property type="entry name" value="Frizzled/Smoothened_7TM"/>
</dbReference>
<keyword evidence="11" id="KW-0297">G-protein coupled receptor</keyword>
<evidence type="ECO:0000256" key="11">
    <source>
        <dbReference type="ARBA" id="ARBA00023040"/>
    </source>
</evidence>
<feature type="transmembrane region" description="Helical" evidence="19">
    <location>
        <begin position="1079"/>
        <end position="1100"/>
    </location>
</feature>
<keyword evidence="24" id="KW-1185">Reference proteome</keyword>
<feature type="compositionally biased region" description="Pro residues" evidence="18">
    <location>
        <begin position="840"/>
        <end position="849"/>
    </location>
</feature>
<evidence type="ECO:0000256" key="16">
    <source>
        <dbReference type="ARBA" id="ARBA00049756"/>
    </source>
</evidence>
<dbReference type="PROSITE" id="PS50261">
    <property type="entry name" value="G_PROTEIN_RECEP_F2_4"/>
    <property type="match status" value="1"/>
</dbReference>
<evidence type="ECO:0000256" key="9">
    <source>
        <dbReference type="ARBA" id="ARBA00022989"/>
    </source>
</evidence>
<evidence type="ECO:0000256" key="10">
    <source>
        <dbReference type="ARBA" id="ARBA00023034"/>
    </source>
</evidence>
<keyword evidence="9 19" id="KW-1133">Transmembrane helix</keyword>
<dbReference type="InterPro" id="IPR015526">
    <property type="entry name" value="Frizzled/SFRP"/>
</dbReference>
<comment type="similarity">
    <text evidence="3">Belongs to the G-protein coupled receptor Fz/Smo family.</text>
</comment>
<dbReference type="Gene3D" id="1.10.2000.10">
    <property type="entry name" value="Frizzled cysteine-rich domain"/>
    <property type="match status" value="1"/>
</dbReference>
<accession>A0A662YTT6</accession>
<evidence type="ECO:0000256" key="6">
    <source>
        <dbReference type="ARBA" id="ARBA00022687"/>
    </source>
</evidence>
<evidence type="ECO:0000256" key="13">
    <source>
        <dbReference type="ARBA" id="ARBA00023157"/>
    </source>
</evidence>
<feature type="disulfide bond" evidence="17">
    <location>
        <begin position="708"/>
        <end position="769"/>
    </location>
</feature>
<sequence>MDVEDISPALEVTEDFLHCFDCPVENGQQQQQQHENYSIQEVPELAGQKGFMSKAGKTHAVELRNSSLQSNGGTFWGLLSKEQLNKGCDAAANNLEWAEKKEVPSFNIFSMCQGRRSRSRARSTNDLASQAKESAAFTRGHNRSRSDANYKSVPDNGVPSLERNLAAVSDLQRKEAFPNIVKKGYLEQREGVGSRWSSCYIELSPCELRIYSLDSSGNQQLCTAYSLSHCHSVVATNNQDAKIVDAVFFNNTRLQLRAQSQWEALDWEQRLLERISAVRPAPQEDKPTTQAPRQLSRPTALPLFTQHCQDVLKTGVLYQLTNQNNWQAFTFVLSKSHLVAFPTEGRGPVSDPLFRYNIGTCVAVQRDVSGGCVSRFQVIFPEEGLCLRAESENKTLDWAEAIRVAAALQKASGQPSHVTLRGKPAKNPQRSKRQSVTTSFLGILTTLAVEKGLTAQSFRCAGCQRPVGLSRGRAKVCCYSGLYYCQSCHEDDVFLIPARLVHNWDTRKHKVSKQAKEFLEFVLEEPLIDIQLQNPCLYAHVDSLAAALRLRQQLKSLRAYLFSCRAGVAEDLRRRIFPREYLLQHIHLYSLSDLQQVIEGKLSPFLSKVIKFASSHVYSCSLCSQKGFICEICQNGQVIYPFQDTATKRRGYWKIASRWEAHLIKWAGDNWNRGKDWLIQEAMLECVALLFLVEVPHFASGASKEIVCQEITVPMCKGIGYNLTYMPNQFNHDTQDEAGLEVHQFWPLVEIQCSPDLHFFLCSMYTPICLVDYKKPLPPCRSVCERAKTGCSPLMRQYGFGWPERMNCEKLPVLGDPDNLCMDYNRTETTTTSPLFQKPTRPPKGPPKGPGQKAADCGRQCRCREPLVQIHREAHPLYNKIKTGQVLNCAVPCYEPYFSQDERTFATFWIGLWSILCFISTFTTVATFLIDMERFKYPERPIIFLSTCYLFVSIGYIIRLISGHASVACNKDYQHVHYDTTGPALCTVVFLLVYFFGMASSIWWVILSFTWFLAAGMKWGNEAIASYSQYFHMAAWLVPSVKSIAVLALSSVDGDPVAGICYVGNQNLDNLRGFVLAPLVVYLFTGTMFLLAGFVSLFRIRSVIKQGGTKTDKLEKLMIRIGIFTVLYTVPATIVVACYTYEQHYRESWAKALNCSCPGSEAPSGPDYAVFMLKYFMCLVVGITSGVWIWSGKTLDSWRRFSSRCCRGRKPTSASMYSEASTALTARTGVASSGSYHKQVPLSHV</sequence>
<evidence type="ECO:0000256" key="8">
    <source>
        <dbReference type="ARBA" id="ARBA00022729"/>
    </source>
</evidence>
<keyword evidence="4" id="KW-0217">Developmental protein</keyword>
<dbReference type="CDD" id="cd15249">
    <property type="entry name" value="7tmF_FZD5"/>
    <property type="match status" value="1"/>
</dbReference>
<dbReference type="PROSITE" id="PS50003">
    <property type="entry name" value="PH_DOMAIN"/>
    <property type="match status" value="1"/>
</dbReference>
<proteinExistence type="inferred from homology"/>
<evidence type="ECO:0000256" key="18">
    <source>
        <dbReference type="SAM" id="MobiDB-lite"/>
    </source>
</evidence>
<feature type="domain" description="G-protein coupled receptors family 2 profile 2" evidence="22">
    <location>
        <begin position="906"/>
        <end position="1197"/>
    </location>
</feature>
<dbReference type="PANTHER" id="PTHR11309">
    <property type="entry name" value="FRIZZLED"/>
    <property type="match status" value="1"/>
</dbReference>
<feature type="transmembrane region" description="Helical" evidence="19">
    <location>
        <begin position="908"/>
        <end position="930"/>
    </location>
</feature>
<feature type="domain" description="FZ" evidence="21">
    <location>
        <begin position="703"/>
        <end position="824"/>
    </location>
</feature>
<evidence type="ECO:0000256" key="12">
    <source>
        <dbReference type="ARBA" id="ARBA00023136"/>
    </source>
</evidence>
<dbReference type="Gene3D" id="1.20.1070.10">
    <property type="entry name" value="Rhodopsin 7-helix transmembrane proteins"/>
    <property type="match status" value="1"/>
</dbReference>
<dbReference type="Proteomes" id="UP000289886">
    <property type="component" value="Unassembled WGS sequence"/>
</dbReference>
<reference evidence="23 24" key="1">
    <citation type="submission" date="2019-01" db="EMBL/GenBank/DDBJ databases">
        <title>Draft Genome and Complete Hox-Cluster Characterization of the Sterlet Sturgeon (Acipenser ruthenus).</title>
        <authorList>
            <person name="Wei Q."/>
        </authorList>
    </citation>
    <scope>NUCLEOTIDE SEQUENCE [LARGE SCALE GENOMIC DNA]</scope>
    <source>
        <strain evidence="23">WHYD16114868_AA</strain>
        <tissue evidence="23">Blood</tissue>
    </source>
</reference>
<gene>
    <name evidence="23" type="ORF">EOD39_10457</name>
</gene>
<dbReference type="InterPro" id="IPR001849">
    <property type="entry name" value="PH_domain"/>
</dbReference>
<dbReference type="GO" id="GO:0048731">
    <property type="term" value="P:system development"/>
    <property type="evidence" value="ECO:0007669"/>
    <property type="project" value="UniProtKB-ARBA"/>
</dbReference>
<keyword evidence="5" id="KW-1003">Cell membrane</keyword>
<dbReference type="GO" id="GO:0005886">
    <property type="term" value="C:plasma membrane"/>
    <property type="evidence" value="ECO:0007669"/>
    <property type="project" value="UniProtKB-SubCell"/>
</dbReference>
<dbReference type="InterPro" id="IPR025258">
    <property type="entry name" value="RH_dom"/>
</dbReference>
<feature type="region of interest" description="Disordered" evidence="18">
    <location>
        <begin position="830"/>
        <end position="857"/>
    </location>
</feature>
<feature type="compositionally biased region" description="Polar residues" evidence="18">
    <location>
        <begin position="122"/>
        <end position="132"/>
    </location>
</feature>
<dbReference type="Gene3D" id="2.30.29.30">
    <property type="entry name" value="Pleckstrin-homology domain (PH domain)/Phosphotyrosine-binding domain (PTB)"/>
    <property type="match status" value="2"/>
</dbReference>
<comment type="subcellular location">
    <subcellularLocation>
        <location evidence="1">Cell membrane</location>
        <topology evidence="1">Multi-pass membrane protein</topology>
    </subcellularLocation>
    <subcellularLocation>
        <location evidence="2">Golgi apparatus membrane</location>
        <topology evidence="2">Multi-pass membrane protein</topology>
    </subcellularLocation>
</comment>
<feature type="transmembrane region" description="Helical" evidence="19">
    <location>
        <begin position="1030"/>
        <end position="1049"/>
    </location>
</feature>
<dbReference type="AlphaFoldDB" id="A0A662YTT6"/>
<evidence type="ECO:0000256" key="17">
    <source>
        <dbReference type="PROSITE-ProRule" id="PRU00090"/>
    </source>
</evidence>
<evidence type="ECO:0000256" key="7">
    <source>
        <dbReference type="ARBA" id="ARBA00022692"/>
    </source>
</evidence>
<dbReference type="InterPro" id="IPR017981">
    <property type="entry name" value="GPCR_2-like_7TM"/>
</dbReference>
<dbReference type="PROSITE" id="PS50038">
    <property type="entry name" value="FZ"/>
    <property type="match status" value="1"/>
</dbReference>
<dbReference type="Pfam" id="PF13901">
    <property type="entry name" value="RH_dom"/>
    <property type="match status" value="1"/>
</dbReference>
<keyword evidence="14" id="KW-0675">Receptor</keyword>
<dbReference type="InterPro" id="IPR011993">
    <property type="entry name" value="PH-like_dom_sf"/>
</dbReference>
<feature type="disulfide bond" evidence="17">
    <location>
        <begin position="780"/>
        <end position="821"/>
    </location>
</feature>
<dbReference type="PRINTS" id="PR00489">
    <property type="entry name" value="FRIZZLED"/>
</dbReference>
<keyword evidence="6" id="KW-0879">Wnt signaling pathway</keyword>
<keyword evidence="13 17" id="KW-1015">Disulfide bond</keyword>
<organism evidence="23 24">
    <name type="scientific">Acipenser ruthenus</name>
    <name type="common">Sterlet sturgeon</name>
    <dbReference type="NCBI Taxonomy" id="7906"/>
    <lineage>
        <taxon>Eukaryota</taxon>
        <taxon>Metazoa</taxon>
        <taxon>Chordata</taxon>
        <taxon>Craniata</taxon>
        <taxon>Vertebrata</taxon>
        <taxon>Euteleostomi</taxon>
        <taxon>Actinopterygii</taxon>
        <taxon>Chondrostei</taxon>
        <taxon>Acipenseriformes</taxon>
        <taxon>Acipenseridae</taxon>
        <taxon>Acipenser</taxon>
    </lineage>
</organism>
<dbReference type="SUPFAM" id="SSF50729">
    <property type="entry name" value="PH domain-like"/>
    <property type="match status" value="2"/>
</dbReference>
<dbReference type="GO" id="GO:0060070">
    <property type="term" value="P:canonical Wnt signaling pathway"/>
    <property type="evidence" value="ECO:0007669"/>
    <property type="project" value="TreeGrafter"/>
</dbReference>
<protein>
    <recommendedName>
        <fullName evidence="16">Frizzled-5</fullName>
    </recommendedName>
</protein>
<evidence type="ECO:0000256" key="3">
    <source>
        <dbReference type="ARBA" id="ARBA00008077"/>
    </source>
</evidence>
<keyword evidence="8" id="KW-0732">Signal</keyword>
<dbReference type="SMART" id="SM00233">
    <property type="entry name" value="PH"/>
    <property type="match status" value="2"/>
</dbReference>
<evidence type="ECO:0000256" key="19">
    <source>
        <dbReference type="SAM" id="Phobius"/>
    </source>
</evidence>
<dbReference type="SMART" id="SM00063">
    <property type="entry name" value="FRI"/>
    <property type="match status" value="1"/>
</dbReference>
<feature type="disulfide bond" evidence="17">
    <location>
        <begin position="753"/>
        <end position="791"/>
    </location>
</feature>
<evidence type="ECO:0000256" key="2">
    <source>
        <dbReference type="ARBA" id="ARBA00004653"/>
    </source>
</evidence>
<dbReference type="InterPro" id="IPR020067">
    <property type="entry name" value="Frizzled_dom"/>
</dbReference>
<dbReference type="Pfam" id="PF01392">
    <property type="entry name" value="Fz"/>
    <property type="match status" value="1"/>
</dbReference>